<evidence type="ECO:0000256" key="5">
    <source>
        <dbReference type="ARBA" id="ARBA00022777"/>
    </source>
</evidence>
<dbReference type="PRINTS" id="PR00344">
    <property type="entry name" value="BCTRLSENSOR"/>
</dbReference>
<dbReference type="Gene3D" id="3.30.565.10">
    <property type="entry name" value="Histidine kinase-like ATPase, C-terminal domain"/>
    <property type="match status" value="1"/>
</dbReference>
<dbReference type="InterPro" id="IPR005467">
    <property type="entry name" value="His_kinase_dom"/>
</dbReference>
<comment type="catalytic activity">
    <reaction evidence="1">
        <text>ATP + protein L-histidine = ADP + protein N-phospho-L-histidine.</text>
        <dbReference type="EC" id="2.7.13.3"/>
    </reaction>
</comment>
<evidence type="ECO:0000256" key="3">
    <source>
        <dbReference type="ARBA" id="ARBA00022553"/>
    </source>
</evidence>
<dbReference type="InterPro" id="IPR003594">
    <property type="entry name" value="HATPase_dom"/>
</dbReference>
<dbReference type="SUPFAM" id="SSF48452">
    <property type="entry name" value="TPR-like"/>
    <property type="match status" value="2"/>
</dbReference>
<dbReference type="InterPro" id="IPR036890">
    <property type="entry name" value="HATPase_C_sf"/>
</dbReference>
<evidence type="ECO:0000256" key="7">
    <source>
        <dbReference type="SAM" id="Coils"/>
    </source>
</evidence>
<dbReference type="PANTHER" id="PTHR43047:SF72">
    <property type="entry name" value="OSMOSENSING HISTIDINE PROTEIN KINASE SLN1"/>
    <property type="match status" value="1"/>
</dbReference>
<feature type="chain" id="PRO_5012484221" description="histidine kinase" evidence="9">
    <location>
        <begin position="24"/>
        <end position="655"/>
    </location>
</feature>
<name>A0A1W2G760_REIFA</name>
<dbReference type="GO" id="GO:0000155">
    <property type="term" value="F:phosphorelay sensor kinase activity"/>
    <property type="evidence" value="ECO:0007669"/>
    <property type="project" value="InterPro"/>
</dbReference>
<organism evidence="11 12">
    <name type="scientific">Reichenbachiella faecimaris</name>
    <dbReference type="NCBI Taxonomy" id="692418"/>
    <lineage>
        <taxon>Bacteria</taxon>
        <taxon>Pseudomonadati</taxon>
        <taxon>Bacteroidota</taxon>
        <taxon>Cytophagia</taxon>
        <taxon>Cytophagales</taxon>
        <taxon>Reichenbachiellaceae</taxon>
        <taxon>Reichenbachiella</taxon>
    </lineage>
</organism>
<protein>
    <recommendedName>
        <fullName evidence="2">histidine kinase</fullName>
        <ecNumber evidence="2">2.7.13.3</ecNumber>
    </recommendedName>
</protein>
<keyword evidence="9" id="KW-0732">Signal</keyword>
<dbReference type="InterPro" id="IPR004358">
    <property type="entry name" value="Sig_transdc_His_kin-like_C"/>
</dbReference>
<keyword evidence="8" id="KW-1133">Transmembrane helix</keyword>
<feature type="repeat" description="TPR" evidence="6">
    <location>
        <begin position="228"/>
        <end position="261"/>
    </location>
</feature>
<dbReference type="CDD" id="cd00082">
    <property type="entry name" value="HisKA"/>
    <property type="match status" value="1"/>
</dbReference>
<dbReference type="SUPFAM" id="SSF55874">
    <property type="entry name" value="ATPase domain of HSP90 chaperone/DNA topoisomerase II/histidine kinase"/>
    <property type="match status" value="1"/>
</dbReference>
<dbReference type="InterPro" id="IPR019734">
    <property type="entry name" value="TPR_rpt"/>
</dbReference>
<dbReference type="GO" id="GO:0009927">
    <property type="term" value="F:histidine phosphotransfer kinase activity"/>
    <property type="evidence" value="ECO:0007669"/>
    <property type="project" value="TreeGrafter"/>
</dbReference>
<keyword evidence="4" id="KW-0808">Transferase</keyword>
<feature type="coiled-coil region" evidence="7">
    <location>
        <begin position="347"/>
        <end position="381"/>
    </location>
</feature>
<evidence type="ECO:0000256" key="4">
    <source>
        <dbReference type="ARBA" id="ARBA00022679"/>
    </source>
</evidence>
<dbReference type="Proteomes" id="UP000192472">
    <property type="component" value="Unassembled WGS sequence"/>
</dbReference>
<reference evidence="11 12" key="1">
    <citation type="submission" date="2017-04" db="EMBL/GenBank/DDBJ databases">
        <authorList>
            <person name="Afonso C.L."/>
            <person name="Miller P.J."/>
            <person name="Scott M.A."/>
            <person name="Spackman E."/>
            <person name="Goraichik I."/>
            <person name="Dimitrov K.M."/>
            <person name="Suarez D.L."/>
            <person name="Swayne D.E."/>
        </authorList>
    </citation>
    <scope>NUCLEOTIDE SEQUENCE [LARGE SCALE GENOMIC DNA]</scope>
    <source>
        <strain evidence="11 12">DSM 26133</strain>
    </source>
</reference>
<feature type="signal peptide" evidence="9">
    <location>
        <begin position="1"/>
        <end position="23"/>
    </location>
</feature>
<evidence type="ECO:0000259" key="10">
    <source>
        <dbReference type="PROSITE" id="PS50109"/>
    </source>
</evidence>
<dbReference type="PROSITE" id="PS50109">
    <property type="entry name" value="HIS_KIN"/>
    <property type="match status" value="1"/>
</dbReference>
<keyword evidence="6" id="KW-0802">TPR repeat</keyword>
<dbReference type="STRING" id="692418.SAMN04488029_0852"/>
<dbReference type="SUPFAM" id="SSF47384">
    <property type="entry name" value="Homodimeric domain of signal transducing histidine kinase"/>
    <property type="match status" value="1"/>
</dbReference>
<dbReference type="InterPro" id="IPR036097">
    <property type="entry name" value="HisK_dim/P_sf"/>
</dbReference>
<dbReference type="SMART" id="SM00387">
    <property type="entry name" value="HATPase_c"/>
    <property type="match status" value="1"/>
</dbReference>
<evidence type="ECO:0000256" key="1">
    <source>
        <dbReference type="ARBA" id="ARBA00000085"/>
    </source>
</evidence>
<keyword evidence="3" id="KW-0597">Phosphoprotein</keyword>
<dbReference type="SMART" id="SM00028">
    <property type="entry name" value="TPR"/>
    <property type="match status" value="7"/>
</dbReference>
<keyword evidence="5" id="KW-0418">Kinase</keyword>
<dbReference type="PROSITE" id="PS50005">
    <property type="entry name" value="TPR"/>
    <property type="match status" value="1"/>
</dbReference>
<proteinExistence type="predicted"/>
<dbReference type="AlphaFoldDB" id="A0A1W2G760"/>
<keyword evidence="12" id="KW-1185">Reference proteome</keyword>
<gene>
    <name evidence="11" type="ORF">SAMN04488029_0852</name>
</gene>
<dbReference type="Pfam" id="PF00512">
    <property type="entry name" value="HisKA"/>
    <property type="match status" value="1"/>
</dbReference>
<dbReference type="InterPro" id="IPR011990">
    <property type="entry name" value="TPR-like_helical_dom_sf"/>
</dbReference>
<evidence type="ECO:0000256" key="9">
    <source>
        <dbReference type="SAM" id="SignalP"/>
    </source>
</evidence>
<dbReference type="EMBL" id="FWYF01000001">
    <property type="protein sequence ID" value="SMD32507.1"/>
    <property type="molecule type" value="Genomic_DNA"/>
</dbReference>
<dbReference type="EC" id="2.7.13.3" evidence="2"/>
<keyword evidence="7" id="KW-0175">Coiled coil</keyword>
<feature type="domain" description="Histidine kinase" evidence="10">
    <location>
        <begin position="431"/>
        <end position="654"/>
    </location>
</feature>
<evidence type="ECO:0000313" key="12">
    <source>
        <dbReference type="Proteomes" id="UP000192472"/>
    </source>
</evidence>
<dbReference type="OrthoDB" id="1269247at2"/>
<keyword evidence="8" id="KW-0812">Transmembrane</keyword>
<dbReference type="InterPro" id="IPR003661">
    <property type="entry name" value="HisK_dim/P_dom"/>
</dbReference>
<dbReference type="PANTHER" id="PTHR43047">
    <property type="entry name" value="TWO-COMPONENT HISTIDINE PROTEIN KINASE"/>
    <property type="match status" value="1"/>
</dbReference>
<evidence type="ECO:0000256" key="6">
    <source>
        <dbReference type="PROSITE-ProRule" id="PRU00339"/>
    </source>
</evidence>
<keyword evidence="8" id="KW-0472">Membrane</keyword>
<dbReference type="GO" id="GO:0005886">
    <property type="term" value="C:plasma membrane"/>
    <property type="evidence" value="ECO:0007669"/>
    <property type="project" value="TreeGrafter"/>
</dbReference>
<feature type="transmembrane region" description="Helical" evidence="8">
    <location>
        <begin position="389"/>
        <end position="409"/>
    </location>
</feature>
<accession>A0A1W2G760</accession>
<evidence type="ECO:0000256" key="2">
    <source>
        <dbReference type="ARBA" id="ARBA00012438"/>
    </source>
</evidence>
<dbReference type="Gene3D" id="1.25.40.10">
    <property type="entry name" value="Tetratricopeptide repeat domain"/>
    <property type="match status" value="1"/>
</dbReference>
<sequence length="655" mass="73820">MRLSFLLLSVTCFFSLKTSYVSAVSHTHLDYFVLADSCAKKLNYDCAIELYNKALLFEEGDSSLNSYLSIHNRIGDIFYKQGYFSKANSSYQLVLRNAKAHDAKGAKARALMGQSHILWRYGDNVKSIQNILQSIDLFRSLKDTSNLVSASNILAGIYVSTGELKKASNIYEETLAIAIAGKDSIGMASSYEYKGVVRSFKEQYSEAIKFYLKSLSINLKIGNEVDAGITYANIGEAYLRLSDYKNALEYLKTSEEILTKHNFNSGLIFVHYCAGESHMRLGEFSNAHKRFDQSLELIELTGESRELSTVLNLKAECFALEGKFESAYNLHKVYTVAKDSLNASNQNDQLMQIMSQYEFEKQEQENLHLQQENEIKAQELDAQQSIIKLQYVIGGIMFLFLTVVIYLFVKIYKNKVLLDHANETKNKLFGFIAHDIKSPLGNLQMLVHMLNENFFKDKKEQARLLSELSNCAYSVEQLTDDLITWSVAQQSGLQFHPEQVVLGEVVKDCLDLFHHQIDFKKVVIENKVPPYLDVYVDRKALMSIVRNIVSNAIKFSETGGLIVLNADESKNKKSGEAMIELRCKDEGVGMLKEKVDSLVSSSEIETTRGTANEKGSGLGLNLVKEFVRKSHGYIKIKSKPNAGTKFSVFLPAVKN</sequence>
<evidence type="ECO:0000256" key="8">
    <source>
        <dbReference type="SAM" id="Phobius"/>
    </source>
</evidence>
<dbReference type="Pfam" id="PF13424">
    <property type="entry name" value="TPR_12"/>
    <property type="match status" value="1"/>
</dbReference>
<evidence type="ECO:0000313" key="11">
    <source>
        <dbReference type="EMBL" id="SMD32507.1"/>
    </source>
</evidence>
<dbReference type="Pfam" id="PF02518">
    <property type="entry name" value="HATPase_c"/>
    <property type="match status" value="1"/>
</dbReference>
<dbReference type="SMART" id="SM00388">
    <property type="entry name" value="HisKA"/>
    <property type="match status" value="1"/>
</dbReference>
<dbReference type="Gene3D" id="1.10.287.130">
    <property type="match status" value="1"/>
</dbReference>